<feature type="transmembrane region" description="Helical" evidence="1">
    <location>
        <begin position="66"/>
        <end position="88"/>
    </location>
</feature>
<evidence type="ECO:0000256" key="1">
    <source>
        <dbReference type="SAM" id="Phobius"/>
    </source>
</evidence>
<feature type="transmembrane region" description="Helical" evidence="1">
    <location>
        <begin position="37"/>
        <end position="59"/>
    </location>
</feature>
<keyword evidence="1" id="KW-0812">Transmembrane</keyword>
<proteinExistence type="evidence at transcript level"/>
<sequence>MFMFFMTNMLIMIIFVFYMTNMLIMIIFVFYTTNVLIMIIFAFYMTNMLIMISTVIICIGCMATNFFCSFNIMDSSFLSVAFFIILLYNSLGESHVKDSPIEFSGYVINLRIIWFWKTQVKTNTFLLTCLPFSLDNNTATAINLKLHIFLHKFRKIHYKIMGSRVLCPCRIRYNIFNNRRACHRSYYSIPWSTSNVGH</sequence>
<organism evidence="2">
    <name type="scientific">Medicago truncatula</name>
    <name type="common">Barrel medic</name>
    <name type="synonym">Medicago tribuloides</name>
    <dbReference type="NCBI Taxonomy" id="3880"/>
    <lineage>
        <taxon>Eukaryota</taxon>
        <taxon>Viridiplantae</taxon>
        <taxon>Streptophyta</taxon>
        <taxon>Embryophyta</taxon>
        <taxon>Tracheophyta</taxon>
        <taxon>Spermatophyta</taxon>
        <taxon>Magnoliopsida</taxon>
        <taxon>eudicotyledons</taxon>
        <taxon>Gunneridae</taxon>
        <taxon>Pentapetalae</taxon>
        <taxon>rosids</taxon>
        <taxon>fabids</taxon>
        <taxon>Fabales</taxon>
        <taxon>Fabaceae</taxon>
        <taxon>Papilionoideae</taxon>
        <taxon>50 kb inversion clade</taxon>
        <taxon>NPAAA clade</taxon>
        <taxon>Hologalegina</taxon>
        <taxon>IRL clade</taxon>
        <taxon>Trifolieae</taxon>
        <taxon>Medicago</taxon>
    </lineage>
</organism>
<protein>
    <recommendedName>
        <fullName evidence="3">Transmembrane protein</fullName>
    </recommendedName>
</protein>
<name>I3SF51_MEDTR</name>
<reference evidence="2" key="1">
    <citation type="submission" date="2012-05" db="EMBL/GenBank/DDBJ databases">
        <authorList>
            <person name="Krishnakumar V."/>
            <person name="Cheung F."/>
            <person name="Xiao Y."/>
            <person name="Chan A."/>
            <person name="Moskal W.A."/>
            <person name="Town C.D."/>
        </authorList>
    </citation>
    <scope>NUCLEOTIDE SEQUENCE</scope>
</reference>
<evidence type="ECO:0000313" key="2">
    <source>
        <dbReference type="EMBL" id="AFK38893.1"/>
    </source>
</evidence>
<accession>I3SF51</accession>
<keyword evidence="1" id="KW-0472">Membrane</keyword>
<feature type="transmembrane region" description="Helical" evidence="1">
    <location>
        <begin position="9"/>
        <end position="31"/>
    </location>
</feature>
<dbReference type="AlphaFoldDB" id="I3SF51"/>
<dbReference type="EMBL" id="BT139098">
    <property type="protein sequence ID" value="AFK38893.1"/>
    <property type="molecule type" value="mRNA"/>
</dbReference>
<evidence type="ECO:0008006" key="3">
    <source>
        <dbReference type="Google" id="ProtNLM"/>
    </source>
</evidence>
<keyword evidence="1" id="KW-1133">Transmembrane helix</keyword>